<evidence type="ECO:0000313" key="2">
    <source>
        <dbReference type="Proteomes" id="UP000316781"/>
    </source>
</evidence>
<gene>
    <name evidence="1" type="ORF">FM996_21545</name>
</gene>
<proteinExistence type="predicted"/>
<dbReference type="RefSeq" id="WP_142864741.1">
    <property type="nucleotide sequence ID" value="NZ_VJMF01000139.1"/>
</dbReference>
<dbReference type="Pfam" id="PF01745">
    <property type="entry name" value="IPT"/>
    <property type="match status" value="1"/>
</dbReference>
<dbReference type="AlphaFoldDB" id="A0A549SCI0"/>
<dbReference type="GO" id="GO:0016740">
    <property type="term" value="F:transferase activity"/>
    <property type="evidence" value="ECO:0007669"/>
    <property type="project" value="UniProtKB-KW"/>
</dbReference>
<dbReference type="Gene3D" id="3.40.50.300">
    <property type="entry name" value="P-loop containing nucleotide triphosphate hydrolases"/>
    <property type="match status" value="1"/>
</dbReference>
<name>A0A549SCI0_METSR</name>
<keyword evidence="1" id="KW-0808">Transferase</keyword>
<organism evidence="1 2">
    <name type="scientific">Methylosinus sporium</name>
    <dbReference type="NCBI Taxonomy" id="428"/>
    <lineage>
        <taxon>Bacteria</taxon>
        <taxon>Pseudomonadati</taxon>
        <taxon>Pseudomonadota</taxon>
        <taxon>Alphaproteobacteria</taxon>
        <taxon>Hyphomicrobiales</taxon>
        <taxon>Methylocystaceae</taxon>
        <taxon>Methylosinus</taxon>
    </lineage>
</organism>
<dbReference type="Gene3D" id="1.10.287.890">
    <property type="entry name" value="Crystal structure of tRNA isopentenylpyrophosphate transferase (bh2366) domain"/>
    <property type="match status" value="1"/>
</dbReference>
<dbReference type="InterPro" id="IPR027417">
    <property type="entry name" value="P-loop_NTPase"/>
</dbReference>
<reference evidence="1 2" key="1">
    <citation type="submission" date="2019-07" db="EMBL/GenBank/DDBJ databases">
        <title>Ln-dependent methylotrophs.</title>
        <authorList>
            <person name="Tani A."/>
        </authorList>
    </citation>
    <scope>NUCLEOTIDE SEQUENCE [LARGE SCALE GENOMIC DNA]</scope>
    <source>
        <strain evidence="1 2">SM89A</strain>
    </source>
</reference>
<sequence length="228" mass="25748">MSLHLHMIYGPTTTGKTARAVALAQRTGAPVIALDRIQCHFELAVGSGRPSLAELEETRRIYLCERPVAVGQLPADEANCLLHESVERFGEREPLLIVEGGSISLLQAIAADPRWTSYRWSFERLPLPPREVYLDRAERRVREMFSSAGGRSILDELLVLWPDPQSRPVLADVDGYRAIIAYARRRELPIMDLARLLTVTDYENLVQDIALEYLGHAEDQERGFPRFA</sequence>
<evidence type="ECO:0000313" key="1">
    <source>
        <dbReference type="EMBL" id="TRL21718.1"/>
    </source>
</evidence>
<accession>A0A549SCI0</accession>
<dbReference type="SUPFAM" id="SSF52540">
    <property type="entry name" value="P-loop containing nucleoside triphosphate hydrolases"/>
    <property type="match status" value="1"/>
</dbReference>
<protein>
    <submittedName>
        <fullName evidence="1">Isopentenyl transferase</fullName>
    </submittedName>
</protein>
<dbReference type="EMBL" id="VJMF01000139">
    <property type="protein sequence ID" value="TRL21718.1"/>
    <property type="molecule type" value="Genomic_DNA"/>
</dbReference>
<dbReference type="Proteomes" id="UP000316781">
    <property type="component" value="Unassembled WGS sequence"/>
</dbReference>
<comment type="caution">
    <text evidence="1">The sequence shown here is derived from an EMBL/GenBank/DDBJ whole genome shotgun (WGS) entry which is preliminary data.</text>
</comment>